<dbReference type="PROSITE" id="PS50112">
    <property type="entry name" value="PAS"/>
    <property type="match status" value="1"/>
</dbReference>
<dbReference type="Gene3D" id="3.30.565.10">
    <property type="entry name" value="Histidine kinase-like ATPase, C-terminal domain"/>
    <property type="match status" value="1"/>
</dbReference>
<feature type="transmembrane region" description="Helical" evidence="10">
    <location>
        <begin position="353"/>
        <end position="375"/>
    </location>
</feature>
<dbReference type="Gene3D" id="3.40.50.2300">
    <property type="match status" value="3"/>
</dbReference>
<keyword evidence="7" id="KW-0067">ATP-binding</keyword>
<feature type="domain" description="PAC" evidence="14">
    <location>
        <begin position="453"/>
        <end position="505"/>
    </location>
</feature>
<evidence type="ECO:0000259" key="14">
    <source>
        <dbReference type="PROSITE" id="PS50113"/>
    </source>
</evidence>
<evidence type="ECO:0000256" key="2">
    <source>
        <dbReference type="ARBA" id="ARBA00012438"/>
    </source>
</evidence>
<dbReference type="InterPro" id="IPR000014">
    <property type="entry name" value="PAS"/>
</dbReference>
<evidence type="ECO:0000256" key="5">
    <source>
        <dbReference type="ARBA" id="ARBA00022741"/>
    </source>
</evidence>
<keyword evidence="16" id="KW-1185">Reference proteome</keyword>
<dbReference type="SMART" id="SM00086">
    <property type="entry name" value="PAC"/>
    <property type="match status" value="3"/>
</dbReference>
<feature type="domain" description="PAC" evidence="14">
    <location>
        <begin position="707"/>
        <end position="761"/>
    </location>
</feature>
<organism evidence="15 16">
    <name type="scientific">Desulfomicrobium apsheronum</name>
    <dbReference type="NCBI Taxonomy" id="52560"/>
    <lineage>
        <taxon>Bacteria</taxon>
        <taxon>Pseudomonadati</taxon>
        <taxon>Thermodesulfobacteriota</taxon>
        <taxon>Desulfovibrionia</taxon>
        <taxon>Desulfovibrionales</taxon>
        <taxon>Desulfomicrobiaceae</taxon>
        <taxon>Desulfomicrobium</taxon>
    </lineage>
</organism>
<dbReference type="PROSITE" id="PS50109">
    <property type="entry name" value="HIS_KIN"/>
    <property type="match status" value="1"/>
</dbReference>
<accession>A0A1I3WFZ7</accession>
<evidence type="ECO:0000256" key="7">
    <source>
        <dbReference type="ARBA" id="ARBA00022840"/>
    </source>
</evidence>
<dbReference type="Pfam" id="PF00989">
    <property type="entry name" value="PAS"/>
    <property type="match status" value="1"/>
</dbReference>
<dbReference type="EC" id="2.7.13.3" evidence="2"/>
<dbReference type="InterPro" id="IPR003594">
    <property type="entry name" value="HATPase_dom"/>
</dbReference>
<evidence type="ECO:0000256" key="4">
    <source>
        <dbReference type="ARBA" id="ARBA00022679"/>
    </source>
</evidence>
<dbReference type="AlphaFoldDB" id="A0A1I3WFZ7"/>
<dbReference type="InterPro" id="IPR001610">
    <property type="entry name" value="PAC"/>
</dbReference>
<dbReference type="SMART" id="SM00448">
    <property type="entry name" value="REC"/>
    <property type="match status" value="1"/>
</dbReference>
<dbReference type="STRING" id="52560.SAMN04488082_11320"/>
<evidence type="ECO:0000256" key="3">
    <source>
        <dbReference type="ARBA" id="ARBA00022553"/>
    </source>
</evidence>
<dbReference type="InterPro" id="IPR003661">
    <property type="entry name" value="HisK_dim/P_dom"/>
</dbReference>
<dbReference type="InterPro" id="IPR000700">
    <property type="entry name" value="PAS-assoc_C"/>
</dbReference>
<dbReference type="CDD" id="cd00130">
    <property type="entry name" value="PAS"/>
    <property type="match status" value="2"/>
</dbReference>
<dbReference type="InterPro" id="IPR036890">
    <property type="entry name" value="HATPase_C_sf"/>
</dbReference>
<dbReference type="PANTHER" id="PTHR43065:SF42">
    <property type="entry name" value="TWO-COMPONENT SENSOR PPRA"/>
    <property type="match status" value="1"/>
</dbReference>
<keyword evidence="8" id="KW-0902">Two-component regulatory system</keyword>
<feature type="modified residue" description="4-aspartylphosphate" evidence="9">
    <location>
        <position position="1066"/>
    </location>
</feature>
<keyword evidence="10" id="KW-0812">Transmembrane</keyword>
<keyword evidence="6" id="KW-0418">Kinase</keyword>
<dbReference type="PANTHER" id="PTHR43065">
    <property type="entry name" value="SENSOR HISTIDINE KINASE"/>
    <property type="match status" value="1"/>
</dbReference>
<dbReference type="PROSITE" id="PS50110">
    <property type="entry name" value="RESPONSE_REGULATORY"/>
    <property type="match status" value="1"/>
</dbReference>
<dbReference type="InterPro" id="IPR001789">
    <property type="entry name" value="Sig_transdc_resp-reg_receiver"/>
</dbReference>
<evidence type="ECO:0000313" key="16">
    <source>
        <dbReference type="Proteomes" id="UP000198635"/>
    </source>
</evidence>
<dbReference type="InterPro" id="IPR013656">
    <property type="entry name" value="PAS_4"/>
</dbReference>
<name>A0A1I3WFZ7_9BACT</name>
<gene>
    <name evidence="15" type="ORF">SAMN04488082_11320</name>
</gene>
<evidence type="ECO:0000256" key="9">
    <source>
        <dbReference type="PROSITE-ProRule" id="PRU00169"/>
    </source>
</evidence>
<dbReference type="Pfam" id="PF00072">
    <property type="entry name" value="Response_reg"/>
    <property type="match status" value="1"/>
</dbReference>
<dbReference type="CDD" id="cd00156">
    <property type="entry name" value="REC"/>
    <property type="match status" value="1"/>
</dbReference>
<keyword evidence="4" id="KW-0808">Transferase</keyword>
<dbReference type="InterPro" id="IPR004358">
    <property type="entry name" value="Sig_transdc_His_kin-like_C"/>
</dbReference>
<dbReference type="SUPFAM" id="SSF52172">
    <property type="entry name" value="CheY-like"/>
    <property type="match status" value="1"/>
</dbReference>
<dbReference type="SMART" id="SM00387">
    <property type="entry name" value="HATPase_c"/>
    <property type="match status" value="1"/>
</dbReference>
<dbReference type="GO" id="GO:0006355">
    <property type="term" value="P:regulation of DNA-templated transcription"/>
    <property type="evidence" value="ECO:0007669"/>
    <property type="project" value="InterPro"/>
</dbReference>
<dbReference type="GO" id="GO:0005524">
    <property type="term" value="F:ATP binding"/>
    <property type="evidence" value="ECO:0007669"/>
    <property type="project" value="UniProtKB-KW"/>
</dbReference>
<dbReference type="SUPFAM" id="SSF55785">
    <property type="entry name" value="PYP-like sensor domain (PAS domain)"/>
    <property type="match status" value="3"/>
</dbReference>
<dbReference type="Pfam" id="PF02518">
    <property type="entry name" value="HATPase_c"/>
    <property type="match status" value="1"/>
</dbReference>
<evidence type="ECO:0000259" key="11">
    <source>
        <dbReference type="PROSITE" id="PS50109"/>
    </source>
</evidence>
<dbReference type="SUPFAM" id="SSF55874">
    <property type="entry name" value="ATPase domain of HSP90 chaperone/DNA topoisomerase II/histidine kinase"/>
    <property type="match status" value="1"/>
</dbReference>
<dbReference type="InterPro" id="IPR005467">
    <property type="entry name" value="His_kinase_dom"/>
</dbReference>
<evidence type="ECO:0000256" key="6">
    <source>
        <dbReference type="ARBA" id="ARBA00022777"/>
    </source>
</evidence>
<dbReference type="InterPro" id="IPR011006">
    <property type="entry name" value="CheY-like_superfamily"/>
</dbReference>
<sequence length="1134" mass="127316">MLFTRTFVDCFHEFRGDLNFDILLGLFVEKLGLGPSAPVIGYGGFLRQLFDLGQHDAHRFLGYDEMSAFNIYLQIEYMDSKRYSGEKINEILFNYYKFKFKTTHFDLIVTSDNNAYEFISEHGEDLFPEVPIVFCGINDVEAGEVPMRSRMTGVLEEFEVPWNIELALKFHPGKKRLVVIGDQSMTGVAIANQVRAQVPGLPSEIEVEFLDEFTLDELISKVRFASPDSIFFFIPFYKDVGEAVYSAQDLLEIVWRETSVPLYSAWEFLLGHGMVGGKMISGYSHGQAVAEMGLRILDGESPADIEISVSPDDPPKFDYRVLMRLGINQKLLPAGSILINQPSPFYSINRHQFWTIIISLVILSLVLILLVINIWERKQIEVRIKNQLSFLRTLMDTLPIPIYFTDRGGAIAGINRAFEHWFGVSWEHDKGFESQELALAETRFAPLLDLRMDSYEAQVRHGDGSLRSAVLHKATYADAQGENAGIVGVIYDISDRKKAEDDLRAAEEKYRTIFENSALGIFQTTPDGSWMVANPALARMLGYPSPEDLIADNPNISSLYFQQSDRKRVVDLYQQNRGSVEFEVLFRTRAGDIITANLNARAVRGCNDDFCHFEGFVEDITDRKAAELALAASEAMLQLVLDTIPQLVHWKDRELRIIGANRNFLAHVGQTELSAIYGRKYAEVVSYPHEVEQISRLDEEVVETDGPRFRLRLETRNRDGENMWLLVNKVPLHGPRGEVVGILSTAEDITQTMNLEKQLLQSQKMEAIGTLAGGIAHDFNNILTSIMNSTELAMEDIPEDSLNWKDLERSLKAAVRGSGLIKQILTFSRPTQEGFLPTDLREVVSEAVALIRVSMPRNITVLSEIDDDLPLCLADPTQVHQIVMNLATNAFQALGEGGGNISIHLSRMTLDRDDTQLGNLAPGIYSRLCIEDDGPGIDENIQDKIYDPFFTTKGKGEGTGLGLAVVHGIVRNHGGEIRLSSTPGFTRFDILLPTMNDLCLLPGECAGALVMGNERLAFIEDDEDQLMLIPRVLEQLGYEVHSFQNPAEAIFAICDEELPFDLVITDYDMPGMNGFDVAGILQERRPDLPVIMVSGRKQAEEFLGQADNIKFFLGKPYNRDMVGRAIRDVLDKDV</sequence>
<evidence type="ECO:0000256" key="10">
    <source>
        <dbReference type="SAM" id="Phobius"/>
    </source>
</evidence>
<keyword evidence="3 9" id="KW-0597">Phosphoprotein</keyword>
<feature type="domain" description="Histidine kinase" evidence="11">
    <location>
        <begin position="774"/>
        <end position="996"/>
    </location>
</feature>
<dbReference type="PRINTS" id="PR00344">
    <property type="entry name" value="BCTRLSENSOR"/>
</dbReference>
<dbReference type="SMART" id="SM00091">
    <property type="entry name" value="PAS"/>
    <property type="match status" value="3"/>
</dbReference>
<dbReference type="InterPro" id="IPR036097">
    <property type="entry name" value="HisK_dim/P_sf"/>
</dbReference>
<dbReference type="Pfam" id="PF08448">
    <property type="entry name" value="PAS_4"/>
    <property type="match status" value="2"/>
</dbReference>
<dbReference type="Proteomes" id="UP000198635">
    <property type="component" value="Unassembled WGS sequence"/>
</dbReference>
<reference evidence="16" key="1">
    <citation type="submission" date="2016-10" db="EMBL/GenBank/DDBJ databases">
        <authorList>
            <person name="Varghese N."/>
            <person name="Submissions S."/>
        </authorList>
    </citation>
    <scope>NUCLEOTIDE SEQUENCE [LARGE SCALE GENOMIC DNA]</scope>
    <source>
        <strain evidence="16">DSM 5918</strain>
    </source>
</reference>
<dbReference type="PROSITE" id="PS50113">
    <property type="entry name" value="PAC"/>
    <property type="match status" value="3"/>
</dbReference>
<dbReference type="InterPro" id="IPR013767">
    <property type="entry name" value="PAS_fold"/>
</dbReference>
<dbReference type="Pfam" id="PF00512">
    <property type="entry name" value="HisKA"/>
    <property type="match status" value="1"/>
</dbReference>
<feature type="domain" description="PAS" evidence="13">
    <location>
        <begin position="506"/>
        <end position="547"/>
    </location>
</feature>
<evidence type="ECO:0000259" key="13">
    <source>
        <dbReference type="PROSITE" id="PS50112"/>
    </source>
</evidence>
<evidence type="ECO:0000259" key="12">
    <source>
        <dbReference type="PROSITE" id="PS50110"/>
    </source>
</evidence>
<dbReference type="EMBL" id="FORX01000013">
    <property type="protein sequence ID" value="SFK06372.1"/>
    <property type="molecule type" value="Genomic_DNA"/>
</dbReference>
<dbReference type="SUPFAM" id="SSF47384">
    <property type="entry name" value="Homodimeric domain of signal transducing histidine kinase"/>
    <property type="match status" value="1"/>
</dbReference>
<evidence type="ECO:0000256" key="8">
    <source>
        <dbReference type="ARBA" id="ARBA00023012"/>
    </source>
</evidence>
<evidence type="ECO:0000256" key="1">
    <source>
        <dbReference type="ARBA" id="ARBA00000085"/>
    </source>
</evidence>
<comment type="catalytic activity">
    <reaction evidence="1">
        <text>ATP + protein L-histidine = ADP + protein N-phospho-L-histidine.</text>
        <dbReference type="EC" id="2.7.13.3"/>
    </reaction>
</comment>
<dbReference type="NCBIfam" id="TIGR00229">
    <property type="entry name" value="sensory_box"/>
    <property type="match status" value="3"/>
</dbReference>
<dbReference type="CDD" id="cd00082">
    <property type="entry name" value="HisKA"/>
    <property type="match status" value="1"/>
</dbReference>
<dbReference type="Gene3D" id="3.30.450.20">
    <property type="entry name" value="PAS domain"/>
    <property type="match status" value="3"/>
</dbReference>
<dbReference type="Gene3D" id="1.10.287.130">
    <property type="match status" value="1"/>
</dbReference>
<dbReference type="SMART" id="SM00388">
    <property type="entry name" value="HisKA"/>
    <property type="match status" value="1"/>
</dbReference>
<dbReference type="InterPro" id="IPR035965">
    <property type="entry name" value="PAS-like_dom_sf"/>
</dbReference>
<feature type="domain" description="Response regulatory" evidence="12">
    <location>
        <begin position="1015"/>
        <end position="1130"/>
    </location>
</feature>
<dbReference type="GO" id="GO:0000155">
    <property type="term" value="F:phosphorelay sensor kinase activity"/>
    <property type="evidence" value="ECO:0007669"/>
    <property type="project" value="InterPro"/>
</dbReference>
<feature type="domain" description="PAC" evidence="14">
    <location>
        <begin position="580"/>
        <end position="632"/>
    </location>
</feature>
<keyword evidence="10" id="KW-1133">Transmembrane helix</keyword>
<keyword evidence="10" id="KW-0472">Membrane</keyword>
<keyword evidence="5" id="KW-0547">Nucleotide-binding</keyword>
<protein>
    <recommendedName>
        <fullName evidence="2">histidine kinase</fullName>
        <ecNumber evidence="2">2.7.13.3</ecNumber>
    </recommendedName>
</protein>
<proteinExistence type="predicted"/>
<evidence type="ECO:0000313" key="15">
    <source>
        <dbReference type="EMBL" id="SFK06372.1"/>
    </source>
</evidence>